<evidence type="ECO:0000256" key="3">
    <source>
        <dbReference type="ARBA" id="ARBA00023163"/>
    </source>
</evidence>
<dbReference type="PANTHER" id="PTHR30055:SF234">
    <property type="entry name" value="HTH-TYPE TRANSCRIPTIONAL REGULATOR BETI"/>
    <property type="match status" value="1"/>
</dbReference>
<dbReference type="PRINTS" id="PR00455">
    <property type="entry name" value="HTHTETR"/>
</dbReference>
<keyword evidence="3" id="KW-0804">Transcription</keyword>
<evidence type="ECO:0000256" key="1">
    <source>
        <dbReference type="ARBA" id="ARBA00023015"/>
    </source>
</evidence>
<evidence type="ECO:0000313" key="6">
    <source>
        <dbReference type="EMBL" id="MBO1321747.1"/>
    </source>
</evidence>
<sequence>MPKTDRNTAHNILQATAELLIQSNGKGVRMGDIAKAAGISRQAVYLHYSSRTELLEATTKFIDEQLGLPERLAPSRNAPDGVTRLARYIAMWGEYIPEIYPTAKALLLAMDTDEAAADAWRDRMQDMREGCEAAIRHVEADGRLAAPWTVDTATDMLWTLLSVRNWELLVQERGWEHAAYTQHLQDVAKKTFVETLG</sequence>
<dbReference type="RefSeq" id="WP_207861720.1">
    <property type="nucleotide sequence ID" value="NZ_JAFREP010000027.1"/>
</dbReference>
<evidence type="ECO:0000313" key="7">
    <source>
        <dbReference type="Proteomes" id="UP000664417"/>
    </source>
</evidence>
<dbReference type="InterPro" id="IPR001647">
    <property type="entry name" value="HTH_TetR"/>
</dbReference>
<evidence type="ECO:0000259" key="5">
    <source>
        <dbReference type="PROSITE" id="PS50977"/>
    </source>
</evidence>
<protein>
    <submittedName>
        <fullName evidence="6">TetR/AcrR family transcriptional regulator</fullName>
    </submittedName>
</protein>
<dbReference type="AlphaFoldDB" id="A0A8J7QC68"/>
<dbReference type="Proteomes" id="UP000664417">
    <property type="component" value="Unassembled WGS sequence"/>
</dbReference>
<dbReference type="GO" id="GO:0003700">
    <property type="term" value="F:DNA-binding transcription factor activity"/>
    <property type="evidence" value="ECO:0007669"/>
    <property type="project" value="TreeGrafter"/>
</dbReference>
<comment type="caution">
    <text evidence="6">The sequence shown here is derived from an EMBL/GenBank/DDBJ whole genome shotgun (WGS) entry which is preliminary data.</text>
</comment>
<evidence type="ECO:0000256" key="2">
    <source>
        <dbReference type="ARBA" id="ARBA00023125"/>
    </source>
</evidence>
<accession>A0A8J7QC68</accession>
<feature type="domain" description="HTH tetR-type" evidence="5">
    <location>
        <begin position="6"/>
        <end position="66"/>
    </location>
</feature>
<keyword evidence="7" id="KW-1185">Reference proteome</keyword>
<proteinExistence type="predicted"/>
<dbReference type="PANTHER" id="PTHR30055">
    <property type="entry name" value="HTH-TYPE TRANSCRIPTIONAL REGULATOR RUTR"/>
    <property type="match status" value="1"/>
</dbReference>
<dbReference type="PROSITE" id="PS50977">
    <property type="entry name" value="HTH_TETR_2"/>
    <property type="match status" value="1"/>
</dbReference>
<evidence type="ECO:0000256" key="4">
    <source>
        <dbReference type="PROSITE-ProRule" id="PRU00335"/>
    </source>
</evidence>
<keyword evidence="2 4" id="KW-0238">DNA-binding</keyword>
<dbReference type="InterPro" id="IPR009057">
    <property type="entry name" value="Homeodomain-like_sf"/>
</dbReference>
<dbReference type="EMBL" id="JAFREP010000027">
    <property type="protein sequence ID" value="MBO1321747.1"/>
    <property type="molecule type" value="Genomic_DNA"/>
</dbReference>
<gene>
    <name evidence="6" type="ORF">J3U88_24930</name>
</gene>
<dbReference type="SUPFAM" id="SSF46689">
    <property type="entry name" value="Homeodomain-like"/>
    <property type="match status" value="1"/>
</dbReference>
<name>A0A8J7QC68_9BACT</name>
<keyword evidence="1" id="KW-0805">Transcription regulation</keyword>
<dbReference type="Pfam" id="PF00440">
    <property type="entry name" value="TetR_N"/>
    <property type="match status" value="1"/>
</dbReference>
<dbReference type="GO" id="GO:0000976">
    <property type="term" value="F:transcription cis-regulatory region binding"/>
    <property type="evidence" value="ECO:0007669"/>
    <property type="project" value="TreeGrafter"/>
</dbReference>
<dbReference type="InterPro" id="IPR050109">
    <property type="entry name" value="HTH-type_TetR-like_transc_reg"/>
</dbReference>
<dbReference type="InterPro" id="IPR036271">
    <property type="entry name" value="Tet_transcr_reg_TetR-rel_C_sf"/>
</dbReference>
<reference evidence="6" key="1">
    <citation type="submission" date="2021-03" db="EMBL/GenBank/DDBJ databases">
        <authorList>
            <person name="Wang G."/>
        </authorList>
    </citation>
    <scope>NUCLEOTIDE SEQUENCE</scope>
    <source>
        <strain evidence="6">KCTC 12899</strain>
    </source>
</reference>
<dbReference type="Gene3D" id="1.10.357.10">
    <property type="entry name" value="Tetracycline Repressor, domain 2"/>
    <property type="match status" value="1"/>
</dbReference>
<feature type="DNA-binding region" description="H-T-H motif" evidence="4">
    <location>
        <begin position="29"/>
        <end position="48"/>
    </location>
</feature>
<dbReference type="SUPFAM" id="SSF48498">
    <property type="entry name" value="Tetracyclin repressor-like, C-terminal domain"/>
    <property type="match status" value="1"/>
</dbReference>
<organism evidence="6 7">
    <name type="scientific">Acanthopleuribacter pedis</name>
    <dbReference type="NCBI Taxonomy" id="442870"/>
    <lineage>
        <taxon>Bacteria</taxon>
        <taxon>Pseudomonadati</taxon>
        <taxon>Acidobacteriota</taxon>
        <taxon>Holophagae</taxon>
        <taxon>Acanthopleuribacterales</taxon>
        <taxon>Acanthopleuribacteraceae</taxon>
        <taxon>Acanthopleuribacter</taxon>
    </lineage>
</organism>